<dbReference type="InterPro" id="IPR005786">
    <property type="entry name" value="B_amino_transII"/>
</dbReference>
<dbReference type="SUPFAM" id="SSF56752">
    <property type="entry name" value="D-aminoacid aminotransferase-like PLP-dependent enzymes"/>
    <property type="match status" value="1"/>
</dbReference>
<evidence type="ECO:0000313" key="5">
    <source>
        <dbReference type="EMBL" id="THG97379.1"/>
    </source>
</evidence>
<dbReference type="Proteomes" id="UP000309038">
    <property type="component" value="Unassembled WGS sequence"/>
</dbReference>
<proteinExistence type="inferred from homology"/>
<evidence type="ECO:0000256" key="1">
    <source>
        <dbReference type="ARBA" id="ARBA00001933"/>
    </source>
</evidence>
<feature type="transmembrane region" description="Helical" evidence="4">
    <location>
        <begin position="25"/>
        <end position="49"/>
    </location>
</feature>
<dbReference type="EMBL" id="SGPJ01000171">
    <property type="protein sequence ID" value="THG97379.1"/>
    <property type="molecule type" value="Genomic_DNA"/>
</dbReference>
<keyword evidence="4" id="KW-0812">Transmembrane</keyword>
<comment type="cofactor">
    <cofactor evidence="1">
        <name>pyridoxal 5'-phosphate</name>
        <dbReference type="ChEBI" id="CHEBI:597326"/>
    </cofactor>
</comment>
<keyword evidence="3" id="KW-0663">Pyridoxal phosphate</keyword>
<evidence type="ECO:0000256" key="4">
    <source>
        <dbReference type="SAM" id="Phobius"/>
    </source>
</evidence>
<comment type="caution">
    <text evidence="5">The sequence shown here is derived from an EMBL/GenBank/DDBJ whole genome shotgun (WGS) entry which is preliminary data.</text>
</comment>
<dbReference type="PANTHER" id="PTHR11825:SF44">
    <property type="entry name" value="BRANCHED-CHAIN-AMINO-ACID AMINOTRANSFERASE"/>
    <property type="match status" value="1"/>
</dbReference>
<comment type="similarity">
    <text evidence="2">Belongs to the class-IV pyridoxal-phosphate-dependent aminotransferase family.</text>
</comment>
<dbReference type="AlphaFoldDB" id="A0A4S4KL46"/>
<dbReference type="GO" id="GO:0005739">
    <property type="term" value="C:mitochondrion"/>
    <property type="evidence" value="ECO:0007669"/>
    <property type="project" value="TreeGrafter"/>
</dbReference>
<feature type="transmembrane region" description="Helical" evidence="4">
    <location>
        <begin position="69"/>
        <end position="90"/>
    </location>
</feature>
<dbReference type="GO" id="GO:0004084">
    <property type="term" value="F:branched-chain-amino-acid transaminase activity"/>
    <property type="evidence" value="ECO:0007669"/>
    <property type="project" value="InterPro"/>
</dbReference>
<keyword evidence="4" id="KW-0472">Membrane</keyword>
<sequence length="314" mass="35162">MEVLAFVVEVILVVRLYILYNQNRVILWTMLFAFFAEIAMMVAALGLVLPKMTFTPDCLVASAPGIFMSYWLSSLVFETFLFVLTLVKFYQSVTRVQDRQSILFIFVRDGTWAFALIFVAMLLNTLMYKLNTTPLVVFPLVQLGAERHVVRGFSCALEPSPSRNSIYFSRAANRPPSYPSSPLSTFIMAIDHVPQAGVNANAPQVAPLDASKLKITLSETLKAIPAPESLVFGGTMSDHMMIVTYHPETGWSDPEIKPYGPLTLDPTSSCFQYSTNLFEGMKAYVGSDGEPRLFRPNMNMARLERTRDRIALPT</sequence>
<feature type="transmembrane region" description="Helical" evidence="4">
    <location>
        <begin position="102"/>
        <end position="123"/>
    </location>
</feature>
<dbReference type="InterPro" id="IPR043131">
    <property type="entry name" value="BCAT-like_N"/>
</dbReference>
<keyword evidence="6" id="KW-1185">Reference proteome</keyword>
<dbReference type="GO" id="GO:0009099">
    <property type="term" value="P:L-valine biosynthetic process"/>
    <property type="evidence" value="ECO:0007669"/>
    <property type="project" value="TreeGrafter"/>
</dbReference>
<evidence type="ECO:0000256" key="2">
    <source>
        <dbReference type="ARBA" id="ARBA00009320"/>
    </source>
</evidence>
<keyword evidence="4" id="KW-1133">Transmembrane helix</keyword>
<reference evidence="5 6" key="1">
    <citation type="submission" date="2019-02" db="EMBL/GenBank/DDBJ databases">
        <title>Genome sequencing of the rare red list fungi Phlebia centrifuga.</title>
        <authorList>
            <person name="Buettner E."/>
            <person name="Kellner H."/>
        </authorList>
    </citation>
    <scope>NUCLEOTIDE SEQUENCE [LARGE SCALE GENOMIC DNA]</scope>
    <source>
        <strain evidence="5 6">DSM 108282</strain>
    </source>
</reference>
<feature type="non-terminal residue" evidence="5">
    <location>
        <position position="314"/>
    </location>
</feature>
<gene>
    <name evidence="5" type="ORF">EW026_g4596</name>
</gene>
<evidence type="ECO:0000313" key="6">
    <source>
        <dbReference type="Proteomes" id="UP000309038"/>
    </source>
</evidence>
<accession>A0A4S4KL46</accession>
<evidence type="ECO:0000256" key="3">
    <source>
        <dbReference type="ARBA" id="ARBA00022898"/>
    </source>
</evidence>
<organism evidence="5 6">
    <name type="scientific">Hermanssonia centrifuga</name>
    <dbReference type="NCBI Taxonomy" id="98765"/>
    <lineage>
        <taxon>Eukaryota</taxon>
        <taxon>Fungi</taxon>
        <taxon>Dikarya</taxon>
        <taxon>Basidiomycota</taxon>
        <taxon>Agaricomycotina</taxon>
        <taxon>Agaricomycetes</taxon>
        <taxon>Polyporales</taxon>
        <taxon>Meruliaceae</taxon>
        <taxon>Hermanssonia</taxon>
    </lineage>
</organism>
<dbReference type="Gene3D" id="3.30.470.10">
    <property type="match status" value="1"/>
</dbReference>
<dbReference type="GO" id="GO:0009098">
    <property type="term" value="P:L-leucine biosynthetic process"/>
    <property type="evidence" value="ECO:0007669"/>
    <property type="project" value="TreeGrafter"/>
</dbReference>
<protein>
    <submittedName>
        <fullName evidence="5">Uncharacterized protein</fullName>
    </submittedName>
</protein>
<dbReference type="InterPro" id="IPR036038">
    <property type="entry name" value="Aminotransferase-like"/>
</dbReference>
<dbReference type="PANTHER" id="PTHR11825">
    <property type="entry name" value="SUBGROUP IIII AMINOTRANSFERASE"/>
    <property type="match status" value="1"/>
</dbReference>
<name>A0A4S4KL46_9APHY</name>